<proteinExistence type="predicted"/>
<keyword evidence="3" id="KW-1185">Reference proteome</keyword>
<feature type="transmembrane region" description="Helical" evidence="1">
    <location>
        <begin position="12"/>
        <end position="29"/>
    </location>
</feature>
<accession>A0AAE3DJ42</accession>
<dbReference type="EMBL" id="JAJEPU010000007">
    <property type="protein sequence ID" value="MCC2163984.1"/>
    <property type="molecule type" value="Genomic_DNA"/>
</dbReference>
<protein>
    <submittedName>
        <fullName evidence="2">Uncharacterized protein</fullName>
    </submittedName>
</protein>
<gene>
    <name evidence="2" type="ORF">LKD32_03645</name>
</gene>
<dbReference type="RefSeq" id="WP_308450737.1">
    <property type="nucleotide sequence ID" value="NZ_JAJEPU010000007.1"/>
</dbReference>
<evidence type="ECO:0000256" key="1">
    <source>
        <dbReference type="SAM" id="Phobius"/>
    </source>
</evidence>
<organism evidence="2 3">
    <name type="scientific">Brotaphodocola catenula</name>
    <dbReference type="NCBI Taxonomy" id="2885361"/>
    <lineage>
        <taxon>Bacteria</taxon>
        <taxon>Bacillati</taxon>
        <taxon>Bacillota</taxon>
        <taxon>Clostridia</taxon>
        <taxon>Lachnospirales</taxon>
        <taxon>Lachnospiraceae</taxon>
        <taxon>Brotaphodocola</taxon>
    </lineage>
</organism>
<keyword evidence="1" id="KW-0812">Transmembrane</keyword>
<name>A0AAE3DJ42_9FIRM</name>
<keyword evidence="1" id="KW-0472">Membrane</keyword>
<evidence type="ECO:0000313" key="3">
    <source>
        <dbReference type="Proteomes" id="UP001198962"/>
    </source>
</evidence>
<reference evidence="2" key="1">
    <citation type="submission" date="2021-10" db="EMBL/GenBank/DDBJ databases">
        <title>Anaerobic single-cell dispensing facilitates the cultivation of human gut bacteria.</title>
        <authorList>
            <person name="Afrizal A."/>
        </authorList>
    </citation>
    <scope>NUCLEOTIDE SEQUENCE</scope>
    <source>
        <strain evidence="2">CLA-AA-H274</strain>
    </source>
</reference>
<comment type="caution">
    <text evidence="2">The sequence shown here is derived from an EMBL/GenBank/DDBJ whole genome shotgun (WGS) entry which is preliminary data.</text>
</comment>
<keyword evidence="1" id="KW-1133">Transmembrane helix</keyword>
<sequence length="164" mass="19131">MGVKQMKWTDKLLLSVTALIIFSFGYYLSKRFDDFMEQNNRQFLPEQSTVISIATDTPVLLNLSIKTLDSCFHISPCMEFHFSIRSFRQLLQRISDGAVDLAFISEQNIQKLPDDPDFGRIHLKNPDANCCFWIVWNRHVSSQCRDRILLAFENVFLVEKTTFL</sequence>
<dbReference type="AlphaFoldDB" id="A0AAE3DJ42"/>
<dbReference type="Proteomes" id="UP001198962">
    <property type="component" value="Unassembled WGS sequence"/>
</dbReference>
<evidence type="ECO:0000313" key="2">
    <source>
        <dbReference type="EMBL" id="MCC2163984.1"/>
    </source>
</evidence>